<organism evidence="2">
    <name type="scientific">Timema cristinae</name>
    <name type="common">Walking stick</name>
    <dbReference type="NCBI Taxonomy" id="61476"/>
    <lineage>
        <taxon>Eukaryota</taxon>
        <taxon>Metazoa</taxon>
        <taxon>Ecdysozoa</taxon>
        <taxon>Arthropoda</taxon>
        <taxon>Hexapoda</taxon>
        <taxon>Insecta</taxon>
        <taxon>Pterygota</taxon>
        <taxon>Neoptera</taxon>
        <taxon>Polyneoptera</taxon>
        <taxon>Phasmatodea</taxon>
        <taxon>Timematodea</taxon>
        <taxon>Timematoidea</taxon>
        <taxon>Timematidae</taxon>
        <taxon>Timema</taxon>
    </lineage>
</organism>
<protein>
    <submittedName>
        <fullName evidence="2">Uncharacterized protein</fullName>
    </submittedName>
</protein>
<evidence type="ECO:0000256" key="1">
    <source>
        <dbReference type="SAM" id="Coils"/>
    </source>
</evidence>
<sequence length="203" mass="23217">MEKRLLVKLHTQLLETRTQYDGIKEDLRAVLLKHYVTTPVHVPEINMGYDVQPNIDLVRRRLEFDSAQSTPDLPDKGKDDNSGELISLQNEVTLLRNENSSLRNENTTLRNTVVVLDSKAVGALARIRVYYMELVGRSQEYWVAFLLRTAYSSYSFILLTSEHGATYGPADLCESRSDVVCEKNTRWWLNVGSHAGRMCGRLR</sequence>
<dbReference type="AlphaFoldDB" id="A0A7R9H6S1"/>
<name>A0A7R9H6S1_TIMCR</name>
<feature type="coiled-coil region" evidence="1">
    <location>
        <begin position="85"/>
        <end position="112"/>
    </location>
</feature>
<accession>A0A7R9H6S1</accession>
<reference evidence="2" key="1">
    <citation type="submission" date="2020-11" db="EMBL/GenBank/DDBJ databases">
        <authorList>
            <person name="Tran Van P."/>
        </authorList>
    </citation>
    <scope>NUCLEOTIDE SEQUENCE</scope>
</reference>
<evidence type="ECO:0000313" key="2">
    <source>
        <dbReference type="EMBL" id="CAD7410891.1"/>
    </source>
</evidence>
<gene>
    <name evidence="2" type="ORF">TCEB3V08_LOCUS10694</name>
</gene>
<keyword evidence="1" id="KW-0175">Coiled coil</keyword>
<proteinExistence type="predicted"/>
<dbReference type="EMBL" id="OC321903">
    <property type="protein sequence ID" value="CAD7410891.1"/>
    <property type="molecule type" value="Genomic_DNA"/>
</dbReference>